<keyword evidence="3" id="KW-0863">Zinc-finger</keyword>
<keyword evidence="2" id="KW-0479">Metal-binding</keyword>
<dbReference type="SUPFAM" id="SSF57903">
    <property type="entry name" value="FYVE/PHD zinc finger"/>
    <property type="match status" value="1"/>
</dbReference>
<dbReference type="PROSITE" id="PS51184">
    <property type="entry name" value="JMJC"/>
    <property type="match status" value="1"/>
</dbReference>
<organism evidence="7 8">
    <name type="scientific">Trifolium medium</name>
    <dbReference type="NCBI Taxonomy" id="97028"/>
    <lineage>
        <taxon>Eukaryota</taxon>
        <taxon>Viridiplantae</taxon>
        <taxon>Streptophyta</taxon>
        <taxon>Embryophyta</taxon>
        <taxon>Tracheophyta</taxon>
        <taxon>Spermatophyta</taxon>
        <taxon>Magnoliopsida</taxon>
        <taxon>eudicotyledons</taxon>
        <taxon>Gunneridae</taxon>
        <taxon>Pentapetalae</taxon>
        <taxon>rosids</taxon>
        <taxon>fabids</taxon>
        <taxon>Fabales</taxon>
        <taxon>Fabaceae</taxon>
        <taxon>Papilionoideae</taxon>
        <taxon>50 kb inversion clade</taxon>
        <taxon>NPAAA clade</taxon>
        <taxon>Hologalegina</taxon>
        <taxon>IRL clade</taxon>
        <taxon>Trifolieae</taxon>
        <taxon>Trifolium</taxon>
    </lineage>
</organism>
<evidence type="ECO:0000259" key="6">
    <source>
        <dbReference type="PROSITE" id="PS51184"/>
    </source>
</evidence>
<dbReference type="GO" id="GO:0000785">
    <property type="term" value="C:chromatin"/>
    <property type="evidence" value="ECO:0007669"/>
    <property type="project" value="TreeGrafter"/>
</dbReference>
<dbReference type="GO" id="GO:0032259">
    <property type="term" value="P:methylation"/>
    <property type="evidence" value="ECO:0007669"/>
    <property type="project" value="UniProtKB-KW"/>
</dbReference>
<keyword evidence="7" id="KW-0489">Methyltransferase</keyword>
<keyword evidence="8" id="KW-1185">Reference proteome</keyword>
<sequence>CDKGWHIYCLSPPLKQIPLGNWYCFNCLSSDRESFGFVPGKKYSLETFKRIADRSRRRWFGQGPVSRVQIEKKFWEIVEGSVGEVEVMYGNDLDTSLYGSGFPNETNQKPQSIDDKLWQEYSTNPWNLNNLPKLKGSMLRAVHHNITGVMVPWLYIGMLFSSFCWHFEDHCFYSMNYLH</sequence>
<dbReference type="InterPro" id="IPR013083">
    <property type="entry name" value="Znf_RING/FYVE/PHD"/>
</dbReference>
<dbReference type="Proteomes" id="UP000265520">
    <property type="component" value="Unassembled WGS sequence"/>
</dbReference>
<dbReference type="SUPFAM" id="SSF51197">
    <property type="entry name" value="Clavaminate synthase-like"/>
    <property type="match status" value="1"/>
</dbReference>
<evidence type="ECO:0000256" key="5">
    <source>
        <dbReference type="ARBA" id="ARBA00023242"/>
    </source>
</evidence>
<dbReference type="GO" id="GO:0008270">
    <property type="term" value="F:zinc ion binding"/>
    <property type="evidence" value="ECO:0007669"/>
    <property type="project" value="UniProtKB-KW"/>
</dbReference>
<reference evidence="7 8" key="1">
    <citation type="journal article" date="2018" name="Front. Plant Sci.">
        <title>Red Clover (Trifolium pratense) and Zigzag Clover (T. medium) - A Picture of Genomic Similarities and Differences.</title>
        <authorList>
            <person name="Dluhosova J."/>
            <person name="Istvanek J."/>
            <person name="Nedelnik J."/>
            <person name="Repkova J."/>
        </authorList>
    </citation>
    <scope>NUCLEOTIDE SEQUENCE [LARGE SCALE GENOMIC DNA]</scope>
    <source>
        <strain evidence="8">cv. 10/8</strain>
        <tissue evidence="7">Leaf</tissue>
    </source>
</reference>
<evidence type="ECO:0000256" key="4">
    <source>
        <dbReference type="ARBA" id="ARBA00022833"/>
    </source>
</evidence>
<keyword evidence="5" id="KW-0539">Nucleus</keyword>
<protein>
    <submittedName>
        <fullName evidence="7">Lysine-specific demethylase 5D</fullName>
    </submittedName>
</protein>
<dbReference type="GO" id="GO:0010468">
    <property type="term" value="P:regulation of gene expression"/>
    <property type="evidence" value="ECO:0007669"/>
    <property type="project" value="TreeGrafter"/>
</dbReference>
<feature type="non-terminal residue" evidence="7">
    <location>
        <position position="1"/>
    </location>
</feature>
<dbReference type="Pfam" id="PF02373">
    <property type="entry name" value="JmjC"/>
    <property type="match status" value="1"/>
</dbReference>
<dbReference type="EMBL" id="LXQA010044268">
    <property type="protein sequence ID" value="MCI00799.1"/>
    <property type="molecule type" value="Genomic_DNA"/>
</dbReference>
<comment type="caution">
    <text evidence="7">The sequence shown here is derived from an EMBL/GenBank/DDBJ whole genome shotgun (WGS) entry which is preliminary data.</text>
</comment>
<comment type="subcellular location">
    <subcellularLocation>
        <location evidence="1">Nucleus</location>
    </subcellularLocation>
</comment>
<dbReference type="GO" id="GO:0032452">
    <property type="term" value="F:histone demethylase activity"/>
    <property type="evidence" value="ECO:0007669"/>
    <property type="project" value="TreeGrafter"/>
</dbReference>
<dbReference type="AlphaFoldDB" id="A0A392NNV5"/>
<name>A0A392NNV5_9FABA</name>
<feature type="non-terminal residue" evidence="7">
    <location>
        <position position="179"/>
    </location>
</feature>
<dbReference type="PANTHER" id="PTHR10694:SF133">
    <property type="entry name" value="LYSINE-SPECIFIC DEMETHYLASE JMJ17"/>
    <property type="match status" value="1"/>
</dbReference>
<evidence type="ECO:0000313" key="7">
    <source>
        <dbReference type="EMBL" id="MCI00799.1"/>
    </source>
</evidence>
<dbReference type="Gene3D" id="2.60.120.650">
    <property type="entry name" value="Cupin"/>
    <property type="match status" value="1"/>
</dbReference>
<keyword evidence="7" id="KW-0808">Transferase</keyword>
<dbReference type="GO" id="GO:0008168">
    <property type="term" value="F:methyltransferase activity"/>
    <property type="evidence" value="ECO:0007669"/>
    <property type="project" value="UniProtKB-KW"/>
</dbReference>
<dbReference type="InterPro" id="IPR003347">
    <property type="entry name" value="JmjC_dom"/>
</dbReference>
<evidence type="ECO:0000256" key="3">
    <source>
        <dbReference type="ARBA" id="ARBA00022771"/>
    </source>
</evidence>
<feature type="domain" description="JmjC" evidence="6">
    <location>
        <begin position="120"/>
        <end position="179"/>
    </location>
</feature>
<dbReference type="InterPro" id="IPR011011">
    <property type="entry name" value="Znf_FYVE_PHD"/>
</dbReference>
<dbReference type="Gene3D" id="3.30.40.10">
    <property type="entry name" value="Zinc/RING finger domain, C3HC4 (zinc finger)"/>
    <property type="match status" value="1"/>
</dbReference>
<evidence type="ECO:0000256" key="1">
    <source>
        <dbReference type="ARBA" id="ARBA00004123"/>
    </source>
</evidence>
<dbReference type="PANTHER" id="PTHR10694">
    <property type="entry name" value="LYSINE-SPECIFIC DEMETHYLASE"/>
    <property type="match status" value="1"/>
</dbReference>
<evidence type="ECO:0000256" key="2">
    <source>
        <dbReference type="ARBA" id="ARBA00022723"/>
    </source>
</evidence>
<evidence type="ECO:0000313" key="8">
    <source>
        <dbReference type="Proteomes" id="UP000265520"/>
    </source>
</evidence>
<dbReference type="GO" id="GO:0005634">
    <property type="term" value="C:nucleus"/>
    <property type="evidence" value="ECO:0007669"/>
    <property type="project" value="UniProtKB-SubCell"/>
</dbReference>
<proteinExistence type="predicted"/>
<accession>A0A392NNV5</accession>
<keyword evidence="4" id="KW-0862">Zinc</keyword>